<accession>K9ZSJ8</accession>
<dbReference type="PATRIC" id="fig|272123.3.peg.6600"/>
<dbReference type="RefSeq" id="WP_015217813.1">
    <property type="nucleotide sequence ID" value="NC_019773.1"/>
</dbReference>
<dbReference type="Proteomes" id="UP000010474">
    <property type="component" value="Plasmid pANACY.03"/>
</dbReference>
<sequence>MTNIADEENTQILDNQELHDSTLEETSESTNGTDKRHLREIVFEICEDLCSKTEKITRTVVRQQAGRGSDRDISKYINEWKESKSLAVQEPNSQAVVPNQQSTEVHAQPINSGFMPDDDMVNLVRGGAEAATGMLIANAAIATHFYTNPDKLPEDLKQQVKEATANFTQSRLNFNRSIFDPQNLIHQAMEKIG</sequence>
<feature type="region of interest" description="Disordered" evidence="1">
    <location>
        <begin position="1"/>
        <end position="34"/>
    </location>
</feature>
<feature type="domain" description="KfrA N-terminal DNA-binding" evidence="2">
    <location>
        <begin position="40"/>
        <end position="99"/>
    </location>
</feature>
<evidence type="ECO:0000259" key="2">
    <source>
        <dbReference type="Pfam" id="PF11740"/>
    </source>
</evidence>
<dbReference type="AlphaFoldDB" id="K9ZSJ8"/>
<keyword evidence="3" id="KW-0614">Plasmid</keyword>
<dbReference type="OrthoDB" id="516050at2"/>
<dbReference type="InterPro" id="IPR021104">
    <property type="entry name" value="KfrA_DNA-bd_N"/>
</dbReference>
<protein>
    <recommendedName>
        <fullName evidence="2">KfrA N-terminal DNA-binding domain-containing protein</fullName>
    </recommendedName>
</protein>
<organism evidence="3 4">
    <name type="scientific">Anabaena cylindrica (strain ATCC 27899 / PCC 7122)</name>
    <dbReference type="NCBI Taxonomy" id="272123"/>
    <lineage>
        <taxon>Bacteria</taxon>
        <taxon>Bacillati</taxon>
        <taxon>Cyanobacteriota</taxon>
        <taxon>Cyanophyceae</taxon>
        <taxon>Nostocales</taxon>
        <taxon>Nostocaceae</taxon>
        <taxon>Anabaena</taxon>
    </lineage>
</organism>
<reference evidence="4" key="1">
    <citation type="journal article" date="2013" name="Proc. Natl. Acad. Sci. U.S.A.">
        <title>Improving the coverage of the cyanobacterial phylum using diversity-driven genome sequencing.</title>
        <authorList>
            <person name="Shih P.M."/>
            <person name="Wu D."/>
            <person name="Latifi A."/>
            <person name="Axen S.D."/>
            <person name="Fewer D.P."/>
            <person name="Talla E."/>
            <person name="Calteau A."/>
            <person name="Cai F."/>
            <person name="Tandeau de Marsac N."/>
            <person name="Rippka R."/>
            <person name="Herdman M."/>
            <person name="Sivonen K."/>
            <person name="Coursin T."/>
            <person name="Laurent T."/>
            <person name="Goodwin L."/>
            <person name="Nolan M."/>
            <person name="Davenport K.W."/>
            <person name="Han C.S."/>
            <person name="Rubin E.M."/>
            <person name="Eisen J.A."/>
            <person name="Woyke T."/>
            <person name="Gugger M."/>
            <person name="Kerfeld C.A."/>
        </authorList>
    </citation>
    <scope>NUCLEOTIDE SEQUENCE [LARGE SCALE GENOMIC DNA]</scope>
    <source>
        <strain evidence="4">ATCC 27899 / PCC 7122</strain>
    </source>
</reference>
<gene>
    <name evidence="3" type="ordered locus">Anacy_6075</name>
</gene>
<dbReference type="EMBL" id="CP003662">
    <property type="protein sequence ID" value="AFZ61350.1"/>
    <property type="molecule type" value="Genomic_DNA"/>
</dbReference>
<proteinExistence type="predicted"/>
<dbReference type="HOGENOM" id="CLU_1248480_0_0_3"/>
<dbReference type="KEGG" id="acy:Anacy_6075"/>
<evidence type="ECO:0000313" key="4">
    <source>
        <dbReference type="Proteomes" id="UP000010474"/>
    </source>
</evidence>
<evidence type="ECO:0000313" key="3">
    <source>
        <dbReference type="EMBL" id="AFZ61350.1"/>
    </source>
</evidence>
<geneLocation type="plasmid" evidence="3 4">
    <name>pANACY.03</name>
</geneLocation>
<evidence type="ECO:0000256" key="1">
    <source>
        <dbReference type="SAM" id="MobiDB-lite"/>
    </source>
</evidence>
<keyword evidence="4" id="KW-1185">Reference proteome</keyword>
<name>K9ZSJ8_ANACC</name>
<dbReference type="Pfam" id="PF11740">
    <property type="entry name" value="KfrA_N"/>
    <property type="match status" value="1"/>
</dbReference>